<feature type="domain" description="DUF4213" evidence="2">
    <location>
        <begin position="13"/>
        <end position="93"/>
    </location>
</feature>
<comment type="caution">
    <text evidence="3">The sequence shown here is derived from an EMBL/GenBank/DDBJ whole genome shotgun (WGS) entry which is preliminary data.</text>
</comment>
<gene>
    <name evidence="3" type="ORF">FXF49_01815</name>
</gene>
<evidence type="ECO:0000259" key="2">
    <source>
        <dbReference type="Pfam" id="PF13938"/>
    </source>
</evidence>
<dbReference type="RefSeq" id="WP_303700210.1">
    <property type="nucleotide sequence ID" value="NZ_VSIV01000051.1"/>
</dbReference>
<sequence>MKVDKLFSDLLLDECGKKLQNLQIVDYILGLSYVAVETEAGVGLAYTFREAIKNGCNVTNEDLRRTPANKAAAMINSDDLLESAIGLATINSILNNTDYDESDILDNIDFQDKNVGMVGFFQPVVEKLTDAVANLHIFELKDIAGSFRPEYAKRILPQCDIVIISGTTFVNKTTEDFFHYIPASSKKVILGPSTPLSEKLSEYADLCSFKVTDKRACLDAIARGGGMRRLKTCGKKVALTSK</sequence>
<protein>
    <recommendedName>
        <fullName evidence="5">Heavy-metal chelation domain-containing protein</fullName>
    </recommendedName>
</protein>
<feature type="domain" description="Putative heavy-metal chelation" evidence="1">
    <location>
        <begin position="110"/>
        <end position="238"/>
    </location>
</feature>
<evidence type="ECO:0000313" key="4">
    <source>
        <dbReference type="Proteomes" id="UP000323337"/>
    </source>
</evidence>
<dbReference type="Proteomes" id="UP000323337">
    <property type="component" value="Unassembled WGS sequence"/>
</dbReference>
<dbReference type="Gene3D" id="3.40.50.11590">
    <property type="match status" value="1"/>
</dbReference>
<organism evidence="3 4">
    <name type="scientific">Flexistipes sinusarabici</name>
    <dbReference type="NCBI Taxonomy" id="2352"/>
    <lineage>
        <taxon>Bacteria</taxon>
        <taxon>Pseudomonadati</taxon>
        <taxon>Deferribacterota</taxon>
        <taxon>Deferribacteres</taxon>
        <taxon>Deferribacterales</taxon>
        <taxon>Flexistipitaceae</taxon>
        <taxon>Flexistipes</taxon>
    </lineage>
</organism>
<evidence type="ECO:0000259" key="1">
    <source>
        <dbReference type="Pfam" id="PF04016"/>
    </source>
</evidence>
<dbReference type="Pfam" id="PF13938">
    <property type="entry name" value="DUF4213"/>
    <property type="match status" value="1"/>
</dbReference>
<dbReference type="AlphaFoldDB" id="A0A5D0MSM7"/>
<name>A0A5D0MSM7_FLESI</name>
<proteinExistence type="predicted"/>
<reference evidence="3 4" key="1">
    <citation type="submission" date="2019-08" db="EMBL/GenBank/DDBJ databases">
        <title>Genomic characterization of a novel candidate phylum (ARYD3) from a high temperature, high salinity tertiary oil reservoir in north central Oklahoma, USA.</title>
        <authorList>
            <person name="Youssef N.H."/>
            <person name="Yadav A."/>
            <person name="Elshahed M.S."/>
        </authorList>
    </citation>
    <scope>NUCLEOTIDE SEQUENCE [LARGE SCALE GENOMIC DNA]</scope>
    <source>
        <strain evidence="3">ARYD1</strain>
    </source>
</reference>
<dbReference type="SUPFAM" id="SSF159713">
    <property type="entry name" value="Dhaf3308-like"/>
    <property type="match status" value="1"/>
</dbReference>
<evidence type="ECO:0008006" key="5">
    <source>
        <dbReference type="Google" id="ProtNLM"/>
    </source>
</evidence>
<dbReference type="Gene3D" id="3.30.390.100">
    <property type="match status" value="1"/>
</dbReference>
<dbReference type="EMBL" id="VSIV01000051">
    <property type="protein sequence ID" value="TYB34898.1"/>
    <property type="molecule type" value="Genomic_DNA"/>
</dbReference>
<dbReference type="InterPro" id="IPR025251">
    <property type="entry name" value="DUF4213"/>
</dbReference>
<dbReference type="InterPro" id="IPR007161">
    <property type="entry name" value="DUF364"/>
</dbReference>
<evidence type="ECO:0000313" key="3">
    <source>
        <dbReference type="EMBL" id="TYB34898.1"/>
    </source>
</evidence>
<accession>A0A5D0MSM7</accession>
<dbReference type="Pfam" id="PF04016">
    <property type="entry name" value="DUF364"/>
    <property type="match status" value="1"/>
</dbReference>